<evidence type="ECO:0000256" key="2">
    <source>
        <dbReference type="ARBA" id="ARBA00022448"/>
    </source>
</evidence>
<dbReference type="GO" id="GO:0012505">
    <property type="term" value="C:endomembrane system"/>
    <property type="evidence" value="ECO:0007669"/>
    <property type="project" value="UniProtKB-SubCell"/>
</dbReference>
<comment type="function">
    <text evidence="12">Component of the F(0) channel, it forms part of the peripheral stalk, linking F(1) to F(0). The b'-subunit is a diverged and duplicated form of b found in plants and photosynthetic bacteria.</text>
</comment>
<comment type="function">
    <text evidence="11 15">F(1)F(0) ATP synthase produces ATP from ADP in the presence of a proton or sodium gradient. F-type ATPases consist of two structural domains, F(1) containing the extramembraneous catalytic core and F(0) containing the membrane proton channel, linked together by a central stalk and a peripheral stalk. During catalysis, ATP synthesis in the catalytic domain of F(1) is coupled via a rotary mechanism of the central stalk subunits to proton translocation.</text>
</comment>
<protein>
    <recommendedName>
        <fullName evidence="15">ATP synthase subunit b</fullName>
    </recommendedName>
    <alternativeName>
        <fullName evidence="15">ATP synthase F(0) sector subunit b</fullName>
    </alternativeName>
    <alternativeName>
        <fullName evidence="15">ATPase subunit I</fullName>
    </alternativeName>
    <alternativeName>
        <fullName evidence="15">F-type ATPase subunit b</fullName>
        <shortName evidence="15">F-ATPase subunit b</shortName>
    </alternativeName>
</protein>
<evidence type="ECO:0000256" key="16">
    <source>
        <dbReference type="RuleBase" id="RU003848"/>
    </source>
</evidence>
<name>M5TWJ0_9BACT</name>
<comment type="caution">
    <text evidence="20">The sequence shown here is derived from an EMBL/GenBank/DDBJ whole genome shotgun (WGS) entry which is preliminary data.</text>
</comment>
<comment type="subcellular location">
    <subcellularLocation>
        <location evidence="15">Cell membrane</location>
        <topology evidence="15">Single-pass membrane protein</topology>
    </subcellularLocation>
    <subcellularLocation>
        <location evidence="14">Endomembrane system</location>
        <topology evidence="14">Single-pass membrane protein</topology>
    </subcellularLocation>
</comment>
<keyword evidence="19" id="KW-0732">Signal</keyword>
<dbReference type="EMBL" id="ANOH01000342">
    <property type="protein sequence ID" value="EMI53577.1"/>
    <property type="molecule type" value="Genomic_DNA"/>
</dbReference>
<feature type="signal peptide" evidence="19">
    <location>
        <begin position="1"/>
        <end position="19"/>
    </location>
</feature>
<dbReference type="PATRIC" id="fig|1263870.3.peg.5277"/>
<sequence>MKRLLALCLMTCLSLAAPATLPTVAGVAAVAMVSAPAAAYADAEEDHADHDHDDAETHDEESLSEAAHDDEHASGHDEHSEEAKTPILSFDFGSAFWNLVIFVCVLAILSIFVWPNVLGGLQSREDKIREDLEAAEKANAEAQAILAGYQSKLDEAASKTQEMLAEARRDAEANGQKIIDEAKAEAAAQRERAVTDIENAKKVAMAEIATKTSDIAMQVARGVVGRELKPEDHADLIQQSMQRLPSQN</sequence>
<evidence type="ECO:0000256" key="10">
    <source>
        <dbReference type="ARBA" id="ARBA00023310"/>
    </source>
</evidence>
<keyword evidence="8 15" id="KW-0406">Ion transport</keyword>
<evidence type="ECO:0000313" key="20">
    <source>
        <dbReference type="EMBL" id="EMI53577.1"/>
    </source>
</evidence>
<keyword evidence="9 15" id="KW-0472">Membrane</keyword>
<keyword evidence="20" id="KW-0378">Hydrolase</keyword>
<feature type="chain" id="PRO_5004072968" description="ATP synthase subunit b" evidence="19">
    <location>
        <begin position="20"/>
        <end position="248"/>
    </location>
</feature>
<comment type="subunit">
    <text evidence="13">F-type ATPases have 2 components, F(1) - the catalytic core - and F(0) - the membrane proton channel. F(1) has five subunits: alpha(3), beta(3), gamma(1), delta(1), epsilon(1). F(0) has four main subunits: a(1), b(2) and c(10-14). The alpha and beta chains form an alternating ring which encloses part of the gamma chain. F(1) is attached to F(0) by a central stalk formed by the gamma and epsilon chains, while a peripheral stalk is formed by the delta and b chains.</text>
</comment>
<feature type="transmembrane region" description="Helical" evidence="15">
    <location>
        <begin position="95"/>
        <end position="114"/>
    </location>
</feature>
<dbReference type="PANTHER" id="PTHR33445">
    <property type="entry name" value="ATP SYNTHASE SUBUNIT B', CHLOROPLASTIC"/>
    <property type="match status" value="1"/>
</dbReference>
<evidence type="ECO:0000256" key="8">
    <source>
        <dbReference type="ARBA" id="ARBA00023065"/>
    </source>
</evidence>
<feature type="region of interest" description="Disordered" evidence="18">
    <location>
        <begin position="41"/>
        <end position="80"/>
    </location>
</feature>
<reference evidence="20 21" key="1">
    <citation type="journal article" date="2013" name="Mar. Genomics">
        <title>Expression of sulfatases in Rhodopirellula baltica and the diversity of sulfatases in the genus Rhodopirellula.</title>
        <authorList>
            <person name="Wegner C.E."/>
            <person name="Richter-Heitmann T."/>
            <person name="Klindworth A."/>
            <person name="Klockow C."/>
            <person name="Richter M."/>
            <person name="Achstetter T."/>
            <person name="Glockner F.O."/>
            <person name="Harder J."/>
        </authorList>
    </citation>
    <scope>NUCLEOTIDE SEQUENCE [LARGE SCALE GENOMIC DNA]</scope>
    <source>
        <strain evidence="20 21">SM41</strain>
    </source>
</reference>
<evidence type="ECO:0000256" key="18">
    <source>
        <dbReference type="SAM" id="MobiDB-lite"/>
    </source>
</evidence>
<evidence type="ECO:0000256" key="1">
    <source>
        <dbReference type="ARBA" id="ARBA00005513"/>
    </source>
</evidence>
<evidence type="ECO:0000256" key="12">
    <source>
        <dbReference type="ARBA" id="ARBA00025614"/>
    </source>
</evidence>
<feature type="coiled-coil region" evidence="17">
    <location>
        <begin position="118"/>
        <end position="159"/>
    </location>
</feature>
<keyword evidence="5 15" id="KW-0812">Transmembrane</keyword>
<evidence type="ECO:0000256" key="6">
    <source>
        <dbReference type="ARBA" id="ARBA00022781"/>
    </source>
</evidence>
<dbReference type="HAMAP" id="MF_01398">
    <property type="entry name" value="ATP_synth_b_bprime"/>
    <property type="match status" value="1"/>
</dbReference>
<evidence type="ECO:0000256" key="15">
    <source>
        <dbReference type="HAMAP-Rule" id="MF_01398"/>
    </source>
</evidence>
<keyword evidence="21" id="KW-1185">Reference proteome</keyword>
<dbReference type="Pfam" id="PF00430">
    <property type="entry name" value="ATP-synt_B"/>
    <property type="match status" value="1"/>
</dbReference>
<keyword evidence="4 15" id="KW-0138">CF(0)</keyword>
<evidence type="ECO:0000256" key="3">
    <source>
        <dbReference type="ARBA" id="ARBA00022475"/>
    </source>
</evidence>
<evidence type="ECO:0000256" key="19">
    <source>
        <dbReference type="SAM" id="SignalP"/>
    </source>
</evidence>
<dbReference type="InterPro" id="IPR005864">
    <property type="entry name" value="ATP_synth_F0_bsu_bac"/>
</dbReference>
<comment type="similarity">
    <text evidence="1 15 16">Belongs to the ATPase B chain family.</text>
</comment>
<dbReference type="AlphaFoldDB" id="M5TWJ0"/>
<dbReference type="PANTHER" id="PTHR33445:SF1">
    <property type="entry name" value="ATP SYNTHASE SUBUNIT B"/>
    <property type="match status" value="1"/>
</dbReference>
<keyword evidence="10 15" id="KW-0066">ATP synthesis</keyword>
<keyword evidence="6 15" id="KW-0375">Hydrogen ion transport</keyword>
<dbReference type="OrthoDB" id="274361at2"/>
<accession>M5TWJ0</accession>
<dbReference type="InterPro" id="IPR002146">
    <property type="entry name" value="ATP_synth_b/b'su_bac/chlpt"/>
</dbReference>
<comment type="subunit">
    <text evidence="15">F-type ATPases have 2 components, F(1) - the catalytic core - and F(0) - the membrane proton channel. F(1) has five subunits: alpha(3), beta(3), gamma(1), delta(1), epsilon(1). F(0) has three main subunits: a(1), b(2) and c(10-14). The alpha and beta chains form an alternating ring which encloses part of the gamma chain. F(1) is attached to F(0) by a central stalk formed by the gamma and epsilon chains, while a peripheral stalk is formed by the delta and b chains.</text>
</comment>
<organism evidence="20 21">
    <name type="scientific">Rhodopirellula sallentina SM41</name>
    <dbReference type="NCBI Taxonomy" id="1263870"/>
    <lineage>
        <taxon>Bacteria</taxon>
        <taxon>Pseudomonadati</taxon>
        <taxon>Planctomycetota</taxon>
        <taxon>Planctomycetia</taxon>
        <taxon>Pirellulales</taxon>
        <taxon>Pirellulaceae</taxon>
        <taxon>Rhodopirellula</taxon>
    </lineage>
</organism>
<dbReference type="RefSeq" id="WP_008684563.1">
    <property type="nucleotide sequence ID" value="NZ_ANOH01000342.1"/>
</dbReference>
<evidence type="ECO:0000256" key="9">
    <source>
        <dbReference type="ARBA" id="ARBA00023136"/>
    </source>
</evidence>
<dbReference type="GO" id="GO:0016787">
    <property type="term" value="F:hydrolase activity"/>
    <property type="evidence" value="ECO:0007669"/>
    <property type="project" value="UniProtKB-KW"/>
</dbReference>
<evidence type="ECO:0000256" key="11">
    <source>
        <dbReference type="ARBA" id="ARBA00025198"/>
    </source>
</evidence>
<evidence type="ECO:0000256" key="17">
    <source>
        <dbReference type="SAM" id="Coils"/>
    </source>
</evidence>
<keyword evidence="2 15" id="KW-0813">Transport</keyword>
<evidence type="ECO:0000256" key="7">
    <source>
        <dbReference type="ARBA" id="ARBA00022989"/>
    </source>
</evidence>
<evidence type="ECO:0000256" key="13">
    <source>
        <dbReference type="ARBA" id="ARBA00026054"/>
    </source>
</evidence>
<dbReference type="GO" id="GO:0045259">
    <property type="term" value="C:proton-transporting ATP synthase complex"/>
    <property type="evidence" value="ECO:0007669"/>
    <property type="project" value="UniProtKB-KW"/>
</dbReference>
<evidence type="ECO:0000256" key="14">
    <source>
        <dbReference type="ARBA" id="ARBA00037847"/>
    </source>
</evidence>
<gene>
    <name evidence="15" type="primary">atpF</name>
    <name evidence="20" type="ORF">RSSM_04989</name>
</gene>
<dbReference type="InterPro" id="IPR050059">
    <property type="entry name" value="ATP_synthase_B_chain"/>
</dbReference>
<evidence type="ECO:0000313" key="21">
    <source>
        <dbReference type="Proteomes" id="UP000011885"/>
    </source>
</evidence>
<keyword evidence="3 15" id="KW-1003">Cell membrane</keyword>
<dbReference type="GO" id="GO:0005886">
    <property type="term" value="C:plasma membrane"/>
    <property type="evidence" value="ECO:0007669"/>
    <property type="project" value="UniProtKB-SubCell"/>
</dbReference>
<feature type="compositionally biased region" description="Basic and acidic residues" evidence="18">
    <location>
        <begin position="66"/>
        <end position="80"/>
    </location>
</feature>
<keyword evidence="17" id="KW-0175">Coiled coil</keyword>
<dbReference type="GO" id="GO:0046961">
    <property type="term" value="F:proton-transporting ATPase activity, rotational mechanism"/>
    <property type="evidence" value="ECO:0007669"/>
    <property type="project" value="TreeGrafter"/>
</dbReference>
<dbReference type="GO" id="GO:0046933">
    <property type="term" value="F:proton-transporting ATP synthase activity, rotational mechanism"/>
    <property type="evidence" value="ECO:0007669"/>
    <property type="project" value="UniProtKB-UniRule"/>
</dbReference>
<dbReference type="Proteomes" id="UP000011885">
    <property type="component" value="Unassembled WGS sequence"/>
</dbReference>
<dbReference type="CDD" id="cd06503">
    <property type="entry name" value="ATP-synt_Fo_b"/>
    <property type="match status" value="1"/>
</dbReference>
<proteinExistence type="inferred from homology"/>
<evidence type="ECO:0000256" key="5">
    <source>
        <dbReference type="ARBA" id="ARBA00022692"/>
    </source>
</evidence>
<keyword evidence="7 15" id="KW-1133">Transmembrane helix</keyword>
<dbReference type="NCBIfam" id="TIGR01144">
    <property type="entry name" value="ATP_synt_b"/>
    <property type="match status" value="1"/>
</dbReference>
<evidence type="ECO:0000256" key="4">
    <source>
        <dbReference type="ARBA" id="ARBA00022547"/>
    </source>
</evidence>